<dbReference type="RefSeq" id="WP_275596040.1">
    <property type="nucleotide sequence ID" value="NZ_CP102381.1"/>
</dbReference>
<dbReference type="InterPro" id="IPR029044">
    <property type="entry name" value="Nucleotide-diphossugar_trans"/>
</dbReference>
<dbReference type="GO" id="GO:0016779">
    <property type="term" value="F:nucleotidyltransferase activity"/>
    <property type="evidence" value="ECO:0007669"/>
    <property type="project" value="UniProtKB-KW"/>
</dbReference>
<dbReference type="Proteomes" id="UP001222275">
    <property type="component" value="Chromosome"/>
</dbReference>
<keyword evidence="1" id="KW-0808">Transferase</keyword>
<keyword evidence="1" id="KW-0548">Nucleotidyltransferase</keyword>
<dbReference type="Gene3D" id="3.90.550.10">
    <property type="entry name" value="Spore Coat Polysaccharide Biosynthesis Protein SpsA, Chain A"/>
    <property type="match status" value="1"/>
</dbReference>
<dbReference type="PANTHER" id="PTHR21485">
    <property type="entry name" value="HAD SUPERFAMILY MEMBERS CMAS AND KDSC"/>
    <property type="match status" value="1"/>
</dbReference>
<dbReference type="SUPFAM" id="SSF53448">
    <property type="entry name" value="Nucleotide-diphospho-sugar transferases"/>
    <property type="match status" value="1"/>
</dbReference>
<evidence type="ECO:0000313" key="1">
    <source>
        <dbReference type="EMBL" id="WEJ63790.1"/>
    </source>
</evidence>
<dbReference type="InterPro" id="IPR003329">
    <property type="entry name" value="Cytidylyl_trans"/>
</dbReference>
<accession>A0ABY8CCQ6</accession>
<proteinExistence type="predicted"/>
<dbReference type="PANTHER" id="PTHR21485:SF6">
    <property type="entry name" value="N-ACYLNEURAMINATE CYTIDYLYLTRANSFERASE-RELATED"/>
    <property type="match status" value="1"/>
</dbReference>
<organism evidence="1 2">
    <name type="scientific">Thiomicrorhabdus lithotrophica</name>
    <dbReference type="NCBI Taxonomy" id="2949997"/>
    <lineage>
        <taxon>Bacteria</taxon>
        <taxon>Pseudomonadati</taxon>
        <taxon>Pseudomonadota</taxon>
        <taxon>Gammaproteobacteria</taxon>
        <taxon>Thiotrichales</taxon>
        <taxon>Piscirickettsiaceae</taxon>
        <taxon>Thiomicrorhabdus</taxon>
    </lineage>
</organism>
<dbReference type="InterPro" id="IPR050793">
    <property type="entry name" value="CMP-NeuNAc_synthase"/>
</dbReference>
<reference evidence="1 2" key="1">
    <citation type="submission" date="2022-06" db="EMBL/GenBank/DDBJ databases">
        <title>Thiomicrohabdus sp. nov, an obligately chemolithoautotrophic, sulfur-oxidizing bacterium isolated from beach of Guanyin Mountain. Amoy.</title>
        <authorList>
            <person name="Zhu H."/>
        </authorList>
    </citation>
    <scope>NUCLEOTIDE SEQUENCE [LARGE SCALE GENOMIC DNA]</scope>
    <source>
        <strain evidence="1 2">XGS-01</strain>
    </source>
</reference>
<name>A0ABY8CCQ6_9GAMM</name>
<dbReference type="Pfam" id="PF02348">
    <property type="entry name" value="CTP_transf_3"/>
    <property type="match status" value="1"/>
</dbReference>
<protein>
    <submittedName>
        <fullName evidence="1">Acylneuraminate cytidylyltransferase family protein</fullName>
    </submittedName>
</protein>
<dbReference type="EMBL" id="CP102381">
    <property type="protein sequence ID" value="WEJ63790.1"/>
    <property type="molecule type" value="Genomic_DNA"/>
</dbReference>
<gene>
    <name evidence="1" type="ORF">NR989_02475</name>
</gene>
<sequence>MTKSICLIPAKGASTRLPNKNKLPLDGKPLVTIAIEKALKSAIFDEVCVSTEDLELSEMAKNAGASVPFIRPESLSHDPATIVDVMLHAIAYYEQNNCYFDDITVLLPTSPFVDIEDIIKAHEVFNNAGRNALLSVTEAEFPPYNAWLTRGEGKEKKLAPCFPDSPFKNTKSTECPVSYRSNGAILIVNVAGLKSGKGYKHMDIVPYIMPAERSLDIDVQLEYEFAKFLTEYKK</sequence>
<dbReference type="CDD" id="cd02513">
    <property type="entry name" value="CMP-NeuAc_Synthase"/>
    <property type="match status" value="1"/>
</dbReference>
<keyword evidence="2" id="KW-1185">Reference proteome</keyword>
<evidence type="ECO:0000313" key="2">
    <source>
        <dbReference type="Proteomes" id="UP001222275"/>
    </source>
</evidence>